<dbReference type="PANTHER" id="PTHR43235:SF1">
    <property type="entry name" value="GLUTAMINE AMIDOTRANSFERASE PB2B2.05-RELATED"/>
    <property type="match status" value="1"/>
</dbReference>
<dbReference type="Gene3D" id="3.40.50.880">
    <property type="match status" value="1"/>
</dbReference>
<dbReference type="GO" id="GO:0005829">
    <property type="term" value="C:cytosol"/>
    <property type="evidence" value="ECO:0007669"/>
    <property type="project" value="TreeGrafter"/>
</dbReference>
<dbReference type="RefSeq" id="WP_208240073.1">
    <property type="nucleotide sequence ID" value="NZ_BAAAQU010000002.1"/>
</dbReference>
<dbReference type="AlphaFoldDB" id="A0A939QN70"/>
<dbReference type="InterPro" id="IPR029062">
    <property type="entry name" value="Class_I_gatase-like"/>
</dbReference>
<accession>A0A939QN70</accession>
<dbReference type="SUPFAM" id="SSF52317">
    <property type="entry name" value="Class I glutamine amidotransferase-like"/>
    <property type="match status" value="1"/>
</dbReference>
<keyword evidence="1" id="KW-0378">Hydrolase</keyword>
<gene>
    <name evidence="1" type="ORF">J4H85_12365</name>
</gene>
<dbReference type="InterPro" id="IPR044668">
    <property type="entry name" value="PuuD-like"/>
</dbReference>
<reference evidence="1" key="1">
    <citation type="submission" date="2021-03" db="EMBL/GenBank/DDBJ databases">
        <title>Leucobacter chromiisoli sp. nov., isolated from chromium-containing soil of chemical plant.</title>
        <authorList>
            <person name="Xu Z."/>
        </authorList>
    </citation>
    <scope>NUCLEOTIDE SEQUENCE</scope>
    <source>
        <strain evidence="1">K 70/01</strain>
    </source>
</reference>
<keyword evidence="2" id="KW-1185">Reference proteome</keyword>
<dbReference type="PANTHER" id="PTHR43235">
    <property type="entry name" value="GLUTAMINE AMIDOTRANSFERASE PB2B2.05-RELATED"/>
    <property type="match status" value="1"/>
</dbReference>
<comment type="caution">
    <text evidence="1">The sequence shown here is derived from an EMBL/GenBank/DDBJ whole genome shotgun (WGS) entry which is preliminary data.</text>
</comment>
<sequence>MPNELRLAVVHMRDAKRGDGAFQAQLDRWNERIERAAAALGWIPFLVPAARVGAQRVVDDALGADLIVIAGGEDVDPRLYAGTSDYESASAHEPRADRTQIAIVHGAMRRSIPILGICRGMQIMNVALGGDLVPHLPHADRHRSTAPGTHRGVHRSIVWEPEYLDPTAFGERSLVEDVIATEPILCTHHQGLGQVARALRVAARAPDGTIEAVVGAEAPLTGVQWHPEHAGAPEGQLTRLLGRLAQQREALLAV</sequence>
<dbReference type="GO" id="GO:0016811">
    <property type="term" value="F:hydrolase activity, acting on carbon-nitrogen (but not peptide) bonds, in linear amides"/>
    <property type="evidence" value="ECO:0007669"/>
    <property type="project" value="InterPro"/>
</dbReference>
<dbReference type="InterPro" id="IPR011697">
    <property type="entry name" value="Peptidase_C26"/>
</dbReference>
<evidence type="ECO:0000313" key="1">
    <source>
        <dbReference type="EMBL" id="MBO2990789.1"/>
    </source>
</evidence>
<name>A0A939QN70_9MICO</name>
<proteinExistence type="predicted"/>
<dbReference type="Pfam" id="PF07722">
    <property type="entry name" value="Peptidase_C26"/>
    <property type="match status" value="1"/>
</dbReference>
<organism evidence="1 2">
    <name type="scientific">Leucobacter tardus</name>
    <dbReference type="NCBI Taxonomy" id="501483"/>
    <lineage>
        <taxon>Bacteria</taxon>
        <taxon>Bacillati</taxon>
        <taxon>Actinomycetota</taxon>
        <taxon>Actinomycetes</taxon>
        <taxon>Micrococcales</taxon>
        <taxon>Microbacteriaceae</taxon>
        <taxon>Leucobacter</taxon>
    </lineage>
</organism>
<dbReference type="PROSITE" id="PS51273">
    <property type="entry name" value="GATASE_TYPE_1"/>
    <property type="match status" value="1"/>
</dbReference>
<dbReference type="EMBL" id="JAGFBF010000005">
    <property type="protein sequence ID" value="MBO2990789.1"/>
    <property type="molecule type" value="Genomic_DNA"/>
</dbReference>
<evidence type="ECO:0000313" key="2">
    <source>
        <dbReference type="Proteomes" id="UP000668403"/>
    </source>
</evidence>
<dbReference type="Proteomes" id="UP000668403">
    <property type="component" value="Unassembled WGS sequence"/>
</dbReference>
<protein>
    <submittedName>
        <fullName evidence="1">Gamma-glutamyl-gamma-aminobutyrate hydrolase family protein</fullName>
    </submittedName>
</protein>